<gene>
    <name evidence="2" type="ORF">QE152_g10875</name>
</gene>
<protein>
    <submittedName>
        <fullName evidence="2">Uncharacterized protein</fullName>
    </submittedName>
</protein>
<keyword evidence="1" id="KW-1133">Transmembrane helix</keyword>
<feature type="transmembrane region" description="Helical" evidence="1">
    <location>
        <begin position="68"/>
        <end position="94"/>
    </location>
</feature>
<proteinExistence type="predicted"/>
<dbReference type="Proteomes" id="UP001458880">
    <property type="component" value="Unassembled WGS sequence"/>
</dbReference>
<name>A0AAW1LTQ4_POPJA</name>
<keyword evidence="1" id="KW-0472">Membrane</keyword>
<evidence type="ECO:0000256" key="1">
    <source>
        <dbReference type="SAM" id="Phobius"/>
    </source>
</evidence>
<reference evidence="2 3" key="1">
    <citation type="journal article" date="2024" name="BMC Genomics">
        <title>De novo assembly and annotation of Popillia japonica's genome with initial clues to its potential as an invasive pest.</title>
        <authorList>
            <person name="Cucini C."/>
            <person name="Boschi S."/>
            <person name="Funari R."/>
            <person name="Cardaioli E."/>
            <person name="Iannotti N."/>
            <person name="Marturano G."/>
            <person name="Paoli F."/>
            <person name="Bruttini M."/>
            <person name="Carapelli A."/>
            <person name="Frati F."/>
            <person name="Nardi F."/>
        </authorList>
    </citation>
    <scope>NUCLEOTIDE SEQUENCE [LARGE SCALE GENOMIC DNA]</scope>
    <source>
        <strain evidence="2">DMR45628</strain>
    </source>
</reference>
<keyword evidence="3" id="KW-1185">Reference proteome</keyword>
<sequence length="157" mass="18334">MATQIKTLNYNLRNVTDRNPDHDFEMQEKQVQDRLRICIRHHLAQDRLRICIRHHLAISDFMTKLEEIFSFGLFLQIFSSIIAISSAGVYVVTVRGLNLTLLQREYMRLKFVGPFQVVLVFKVGSRHDNGIATNRNVLLGWTKSYNRGNIFKENKVL</sequence>
<accession>A0AAW1LTQ4</accession>
<evidence type="ECO:0000313" key="3">
    <source>
        <dbReference type="Proteomes" id="UP001458880"/>
    </source>
</evidence>
<keyword evidence="1" id="KW-0812">Transmembrane</keyword>
<dbReference type="EMBL" id="JASPKY010000103">
    <property type="protein sequence ID" value="KAK9737210.1"/>
    <property type="molecule type" value="Genomic_DNA"/>
</dbReference>
<evidence type="ECO:0000313" key="2">
    <source>
        <dbReference type="EMBL" id="KAK9737210.1"/>
    </source>
</evidence>
<dbReference type="AlphaFoldDB" id="A0AAW1LTQ4"/>
<organism evidence="2 3">
    <name type="scientific">Popillia japonica</name>
    <name type="common">Japanese beetle</name>
    <dbReference type="NCBI Taxonomy" id="7064"/>
    <lineage>
        <taxon>Eukaryota</taxon>
        <taxon>Metazoa</taxon>
        <taxon>Ecdysozoa</taxon>
        <taxon>Arthropoda</taxon>
        <taxon>Hexapoda</taxon>
        <taxon>Insecta</taxon>
        <taxon>Pterygota</taxon>
        <taxon>Neoptera</taxon>
        <taxon>Endopterygota</taxon>
        <taxon>Coleoptera</taxon>
        <taxon>Polyphaga</taxon>
        <taxon>Scarabaeiformia</taxon>
        <taxon>Scarabaeidae</taxon>
        <taxon>Rutelinae</taxon>
        <taxon>Popillia</taxon>
    </lineage>
</organism>
<comment type="caution">
    <text evidence="2">The sequence shown here is derived from an EMBL/GenBank/DDBJ whole genome shotgun (WGS) entry which is preliminary data.</text>
</comment>